<reference evidence="1 2" key="1">
    <citation type="journal article" date="2017" name="BMC Genomics">
        <title>Comparative and functional genomics of the Lactococcus lactis taxon; insights into evolution and niche adaptation.</title>
        <authorList>
            <person name="Kelleher P."/>
            <person name="Bottacini F."/>
            <person name="Mahony J."/>
            <person name="Kilcawley K.N."/>
            <person name="van Sinderen D."/>
        </authorList>
    </citation>
    <scope>NUCLEOTIDE SEQUENCE [LARGE SCALE GENOMIC DNA]</scope>
    <source>
        <strain evidence="1 2">JM3</strain>
    </source>
</reference>
<dbReference type="EMBL" id="CP016737">
    <property type="protein sequence ID" value="ARE22100.2"/>
    <property type="molecule type" value="Genomic_DNA"/>
</dbReference>
<name>A0AA34XJT7_LACLC</name>
<keyword evidence="1" id="KW-0614">Plasmid</keyword>
<sequence length="922" mass="96872">MNTTMGKIKNLLKKSINIGASALLLVSTLLPILALYEETTVSAANATTTLSPGGTVDTGNHTWTLDDFQTPGNFTPVGKNTGVTSWPSISTYDFGTDQRDAGSWLPFNGAMDMTQSITVDGSTYAYSWNILGIGGSGKTLGDANGILLTNLSSSQLSNGSTGGNLGVGNLGSGTYFIGNNYSYKNTTFLGLGSEYNTATVIAQGDGGTKTVLNASTDYTAKNNSSNSFFMTWTNPVLNSDGTVTGTMTYRSRNAGTDYIASTQLTVQKSMSIGFMAATGGNYSKMSVTVDLITASKGVQPVNVNYLNSATGGQLASKGSAWKNSTITATVDDNIGVVPQGNTTSTSDNYDYFAPVAPTGYTFKSTSSAVTVQNFPSGTANPNQINVSYTPLAQTGGFTFNYDPTAQRTPAVGPSKLSVSGVTDQLFSASSLNVQKNLRDKVPAGYYISKITSASGKATSGATTDETIKAFFALNPSFDTTTANNQYQVTLAPTDQLGQVSFDYNNSVPTNPPALPGTIQLSGLTGSDLSFVMPTLEPGYVVNEVLGPDNKTYSSVTEALKANDHFTTGSNNFKVTIAAEKQTGTISYNWASNVPGQNGVAGELQAILPSSSSIWGYGGEQLSFTPNIPKGYAIDKVVAPDGKTYVDGSIQGMTALESAQAANPRFIVGANDFAITLRALSKDITLQVNIDQSSGTGAPTAPQPYTIATVLTGAPIDATSIDKAQNWLNDWITNNASGWSIKNFLSPYHQVNYGSLKDAVAGAGGVAFSEVNIYQANLVYNGKIDFSSVPTKIDFGENAISSVEKSYQGVLDNSVIVSDTRATNLATPWTVSVAQTSPIQEVNSDTEVPILGGLSFMNYLFYDGQVLTSSPQIVYSKLAGETGDTVVVDSKSTSLFTLKVPIDFQKADTKFKGTLSWTLTSAP</sequence>
<gene>
    <name evidence="1" type="ORF">LLJM3_03700</name>
</gene>
<evidence type="ECO:0000313" key="2">
    <source>
        <dbReference type="Proteomes" id="UP000192161"/>
    </source>
</evidence>
<dbReference type="RefSeq" id="WP_237024564.1">
    <property type="nucleotide sequence ID" value="NZ_VERY01000077.1"/>
</dbReference>
<protein>
    <submittedName>
        <fullName evidence="1">WxL domain-containing protein</fullName>
    </submittedName>
</protein>
<dbReference type="Proteomes" id="UP000192161">
    <property type="component" value="Plasmid pJM3A"/>
</dbReference>
<proteinExistence type="predicted"/>
<evidence type="ECO:0000313" key="1">
    <source>
        <dbReference type="EMBL" id="ARE22100.2"/>
    </source>
</evidence>
<accession>A0AA34XJT7</accession>
<organism evidence="1 2">
    <name type="scientific">Lactococcus lactis subsp. cremoris</name>
    <name type="common">Streptococcus cremoris</name>
    <dbReference type="NCBI Taxonomy" id="1359"/>
    <lineage>
        <taxon>Bacteria</taxon>
        <taxon>Bacillati</taxon>
        <taxon>Bacillota</taxon>
        <taxon>Bacilli</taxon>
        <taxon>Lactobacillales</taxon>
        <taxon>Streptococcaceae</taxon>
        <taxon>Lactococcus</taxon>
    </lineage>
</organism>
<dbReference type="AlphaFoldDB" id="A0AA34XJT7"/>
<geneLocation type="plasmid" evidence="1 2">
    <name>pJM3A</name>
</geneLocation>